<evidence type="ECO:0000313" key="1">
    <source>
        <dbReference type="EMBL" id="CAL1412300.1"/>
    </source>
</evidence>
<dbReference type="AlphaFoldDB" id="A0AAV2GSN3"/>
<proteinExistence type="predicted"/>
<reference evidence="1 2" key="1">
    <citation type="submission" date="2024-04" db="EMBL/GenBank/DDBJ databases">
        <authorList>
            <person name="Fracassetti M."/>
        </authorList>
    </citation>
    <scope>NUCLEOTIDE SEQUENCE [LARGE SCALE GENOMIC DNA]</scope>
</reference>
<keyword evidence="2" id="KW-1185">Reference proteome</keyword>
<name>A0AAV2GSN3_9ROSI</name>
<dbReference type="EMBL" id="OZ034822">
    <property type="protein sequence ID" value="CAL1412300.1"/>
    <property type="molecule type" value="Genomic_DNA"/>
</dbReference>
<evidence type="ECO:0000313" key="2">
    <source>
        <dbReference type="Proteomes" id="UP001497516"/>
    </source>
</evidence>
<gene>
    <name evidence="1" type="ORF">LTRI10_LOCUS51605</name>
</gene>
<organism evidence="1 2">
    <name type="scientific">Linum trigynum</name>
    <dbReference type="NCBI Taxonomy" id="586398"/>
    <lineage>
        <taxon>Eukaryota</taxon>
        <taxon>Viridiplantae</taxon>
        <taxon>Streptophyta</taxon>
        <taxon>Embryophyta</taxon>
        <taxon>Tracheophyta</taxon>
        <taxon>Spermatophyta</taxon>
        <taxon>Magnoliopsida</taxon>
        <taxon>eudicotyledons</taxon>
        <taxon>Gunneridae</taxon>
        <taxon>Pentapetalae</taxon>
        <taxon>rosids</taxon>
        <taxon>fabids</taxon>
        <taxon>Malpighiales</taxon>
        <taxon>Linaceae</taxon>
        <taxon>Linum</taxon>
    </lineage>
</organism>
<accession>A0AAV2GSN3</accession>
<dbReference type="Proteomes" id="UP001497516">
    <property type="component" value="Chromosome 9"/>
</dbReference>
<protein>
    <submittedName>
        <fullName evidence="1">Uncharacterized protein</fullName>
    </submittedName>
</protein>
<sequence length="94" mass="10975">MGKTNDLLDKSLAENREMIGSWGSNAHRLVEKSRRLEIEVESPYAERKSKIGERLNQSNMAAEAIWRVKEKKMLVHQEDEEDQVVVVERRVIRV</sequence>